<organism evidence="1 2">
    <name type="scientific">Panagrolaimus sp. PS1159</name>
    <dbReference type="NCBI Taxonomy" id="55785"/>
    <lineage>
        <taxon>Eukaryota</taxon>
        <taxon>Metazoa</taxon>
        <taxon>Ecdysozoa</taxon>
        <taxon>Nematoda</taxon>
        <taxon>Chromadorea</taxon>
        <taxon>Rhabditida</taxon>
        <taxon>Tylenchina</taxon>
        <taxon>Panagrolaimomorpha</taxon>
        <taxon>Panagrolaimoidea</taxon>
        <taxon>Panagrolaimidae</taxon>
        <taxon>Panagrolaimus</taxon>
    </lineage>
</organism>
<reference evidence="2" key="1">
    <citation type="submission" date="2022-11" db="UniProtKB">
        <authorList>
            <consortium name="WormBaseParasite"/>
        </authorList>
    </citation>
    <scope>IDENTIFICATION</scope>
</reference>
<sequence>MQIIKTAEDISGALLKHIKKRVDEFQGKQHKDVVIAIPSLFTFKQINATRAAATIAGWQNIHFIPEPVAAALVYCTKQDVKNNSKIFLFDCGGGTIDVCVAEVNNEMLTVLHFDGDSYLGGRDYNTLLFHHFHAVLKHKYNIDVMESSKKYVLMKKCEEIKRTLSIEKKYWLDVSDFDPEKDDDIIPITVEEFRAMSESYKVRILKVILQSLDKSNLQKDQINCVFQVGGGCRMPMIKDLLKEVFPTADHRCVLDPDWVVANGAALFAYYLNISKIELNDERLATPSYSIPKVQAPFNIEKN</sequence>
<protein>
    <submittedName>
        <fullName evidence="2">Uncharacterized protein</fullName>
    </submittedName>
</protein>
<proteinExistence type="predicted"/>
<dbReference type="Proteomes" id="UP000887580">
    <property type="component" value="Unplaced"/>
</dbReference>
<name>A0AC35GUR6_9BILA</name>
<evidence type="ECO:0000313" key="1">
    <source>
        <dbReference type="Proteomes" id="UP000887580"/>
    </source>
</evidence>
<evidence type="ECO:0000313" key="2">
    <source>
        <dbReference type="WBParaSite" id="PS1159_v2.g8915.t1"/>
    </source>
</evidence>
<dbReference type="WBParaSite" id="PS1159_v2.g8915.t1">
    <property type="protein sequence ID" value="PS1159_v2.g8915.t1"/>
    <property type="gene ID" value="PS1159_v2.g8915"/>
</dbReference>
<accession>A0AC35GUR6</accession>